<evidence type="ECO:0000259" key="1">
    <source>
        <dbReference type="Pfam" id="PF12937"/>
    </source>
</evidence>
<proteinExistence type="predicted"/>
<dbReference type="CDD" id="cd09917">
    <property type="entry name" value="F-box_SF"/>
    <property type="match status" value="1"/>
</dbReference>
<keyword evidence="3" id="KW-1185">Reference proteome</keyword>
<evidence type="ECO:0000313" key="3">
    <source>
        <dbReference type="Proteomes" id="UP000070544"/>
    </source>
</evidence>
<dbReference type="InterPro" id="IPR001810">
    <property type="entry name" value="F-box_dom"/>
</dbReference>
<reference evidence="2 3" key="1">
    <citation type="journal article" date="2015" name="Genome Biol. Evol.">
        <title>Phylogenomic analyses indicate that early fungi evolved digesting cell walls of algal ancestors of land plants.</title>
        <authorList>
            <person name="Chang Y."/>
            <person name="Wang S."/>
            <person name="Sekimoto S."/>
            <person name="Aerts A.L."/>
            <person name="Choi C."/>
            <person name="Clum A."/>
            <person name="LaButti K.M."/>
            <person name="Lindquist E.A."/>
            <person name="Yee Ngan C."/>
            <person name="Ohm R.A."/>
            <person name="Salamov A.A."/>
            <person name="Grigoriev I.V."/>
            <person name="Spatafora J.W."/>
            <person name="Berbee M.L."/>
        </authorList>
    </citation>
    <scope>NUCLEOTIDE SEQUENCE [LARGE SCALE GENOMIC DNA]</scope>
    <source>
        <strain evidence="2 3">JEL478</strain>
    </source>
</reference>
<feature type="domain" description="F-box" evidence="1">
    <location>
        <begin position="6"/>
        <end position="39"/>
    </location>
</feature>
<dbReference type="Pfam" id="PF12937">
    <property type="entry name" value="F-box-like"/>
    <property type="match status" value="1"/>
</dbReference>
<dbReference type="AlphaFoldDB" id="A0A139A4U6"/>
<sequence length="486" mass="54009">MATTPSVPTEILARILELSLPSSLAAASLVSWSWNRAAQTLIPTLGLRARLKLHFLRPDRPSNDHTLQRTDASPSWLLGIQSTRFLPDFEREVLSIPSPRAVLMAMAADVIIDCRAFTALGLLEPSVAVWTLSEGIRLSLPRSHLSGPDALNICLSAVMFQVMSSGPENDDALLDEVLQANNAALHKALDLCRLLRVPHIQFDRLSYLSWSKSTPPFRGIDLLPAVTEVSFVSCKDQQLDVASIWGDGEISLAISLFTLEVFPFPNTKRLLSPYGELHITPCKNLRFLRLNRTTATKILNLLHPWPRKNTTTFVSDHIDMAQFPVDVLPPKLEEFGTISLELGMTWTPDQPYIGLLSALPTSVHTLHAKMHLADLHHATTVPLLDLFTQFSTMLPPGTRRLILTITGAGPRQENMRPTGRKLLCALVEIAKRVVVEVRLERGAGDRLEEVELHASWKKQLNELVAAEVLKSGSVILDRPKRDYDFA</sequence>
<protein>
    <recommendedName>
        <fullName evidence="1">F-box domain-containing protein</fullName>
    </recommendedName>
</protein>
<dbReference type="Proteomes" id="UP000070544">
    <property type="component" value="Unassembled WGS sequence"/>
</dbReference>
<name>A0A139A4U6_GONPJ</name>
<evidence type="ECO:0000313" key="2">
    <source>
        <dbReference type="EMBL" id="KXS11413.1"/>
    </source>
</evidence>
<organism evidence="2 3">
    <name type="scientific">Gonapodya prolifera (strain JEL478)</name>
    <name type="common">Monoblepharis prolifera</name>
    <dbReference type="NCBI Taxonomy" id="1344416"/>
    <lineage>
        <taxon>Eukaryota</taxon>
        <taxon>Fungi</taxon>
        <taxon>Fungi incertae sedis</taxon>
        <taxon>Chytridiomycota</taxon>
        <taxon>Chytridiomycota incertae sedis</taxon>
        <taxon>Monoblepharidomycetes</taxon>
        <taxon>Monoblepharidales</taxon>
        <taxon>Gonapodyaceae</taxon>
        <taxon>Gonapodya</taxon>
    </lineage>
</organism>
<dbReference type="EMBL" id="KQ965802">
    <property type="protein sequence ID" value="KXS11413.1"/>
    <property type="molecule type" value="Genomic_DNA"/>
</dbReference>
<gene>
    <name evidence="2" type="ORF">M427DRAFT_60661</name>
</gene>
<accession>A0A139A4U6</accession>